<comment type="caution">
    <text evidence="2">The sequence shown here is derived from an EMBL/GenBank/DDBJ whole genome shotgun (WGS) entry which is preliminary data.</text>
</comment>
<sequence length="278" mass="31306">MSFLSKLMQRSPSVPERSVGGQNFLRTAGPGVAARSRDEATQGCHMGPDQVPAHERARNPAEAAFFAQDDRVVNKWRHYLEIYDRHLSRYRDTSVRFLEIGVFQGGSLQMWRRYLGEAANLHGLDVDPRCAQIDDPDLHIHIGSQTDTALLRRIVDDMGGIDVVIDDGSHVSDHQIATFECLYPLLSPDGIYIVEDVHASYWPEYGGGLRTPGAFMEYAKDFLDRMHARYVLDPDPVVRDPGFADVTHGIAFHDSMVVFEKRAKGPPKTIATGRRWIF</sequence>
<organism evidence="2 3">
    <name type="scientific">Methylobacterium thuringiense</name>
    <dbReference type="NCBI Taxonomy" id="1003091"/>
    <lineage>
        <taxon>Bacteria</taxon>
        <taxon>Pseudomonadati</taxon>
        <taxon>Pseudomonadota</taxon>
        <taxon>Alphaproteobacteria</taxon>
        <taxon>Hyphomicrobiales</taxon>
        <taxon>Methylobacteriaceae</taxon>
        <taxon>Methylobacterium</taxon>
    </lineage>
</organism>
<dbReference type="InterPro" id="IPR029063">
    <property type="entry name" value="SAM-dependent_MTases_sf"/>
</dbReference>
<evidence type="ECO:0008006" key="4">
    <source>
        <dbReference type="Google" id="ProtNLM"/>
    </source>
</evidence>
<dbReference type="Pfam" id="PF13578">
    <property type="entry name" value="Methyltransf_24"/>
    <property type="match status" value="1"/>
</dbReference>
<evidence type="ECO:0000313" key="3">
    <source>
        <dbReference type="Proteomes" id="UP001055101"/>
    </source>
</evidence>
<reference evidence="2" key="1">
    <citation type="journal article" date="2021" name="Front. Microbiol.">
        <title>Comprehensive Comparative Genomics and Phenotyping of Methylobacterium Species.</title>
        <authorList>
            <person name="Alessa O."/>
            <person name="Ogura Y."/>
            <person name="Fujitani Y."/>
            <person name="Takami H."/>
            <person name="Hayashi T."/>
            <person name="Sahin N."/>
            <person name="Tani A."/>
        </authorList>
    </citation>
    <scope>NUCLEOTIDE SEQUENCE</scope>
    <source>
        <strain evidence="2">DSM 23674</strain>
    </source>
</reference>
<reference evidence="2" key="2">
    <citation type="submission" date="2021-08" db="EMBL/GenBank/DDBJ databases">
        <authorList>
            <person name="Tani A."/>
            <person name="Ola A."/>
            <person name="Ogura Y."/>
            <person name="Katsura K."/>
            <person name="Hayashi T."/>
        </authorList>
    </citation>
    <scope>NUCLEOTIDE SEQUENCE</scope>
    <source>
        <strain evidence="2">DSM 23674</strain>
    </source>
</reference>
<dbReference type="RefSeq" id="WP_238232076.1">
    <property type="nucleotide sequence ID" value="NZ_BPRA01000010.1"/>
</dbReference>
<dbReference type="Proteomes" id="UP001055101">
    <property type="component" value="Unassembled WGS sequence"/>
</dbReference>
<accession>A0ABQ4TMW0</accession>
<evidence type="ECO:0000313" key="2">
    <source>
        <dbReference type="EMBL" id="GJE55983.1"/>
    </source>
</evidence>
<gene>
    <name evidence="2" type="ORF">EKPJFOCH_2480</name>
</gene>
<name>A0ABQ4TMW0_9HYPH</name>
<feature type="region of interest" description="Disordered" evidence="1">
    <location>
        <begin position="1"/>
        <end position="56"/>
    </location>
</feature>
<proteinExistence type="predicted"/>
<dbReference type="SUPFAM" id="SSF53335">
    <property type="entry name" value="S-adenosyl-L-methionine-dependent methyltransferases"/>
    <property type="match status" value="1"/>
</dbReference>
<dbReference type="Gene3D" id="3.40.50.150">
    <property type="entry name" value="Vaccinia Virus protein VP39"/>
    <property type="match status" value="1"/>
</dbReference>
<keyword evidence="3" id="KW-1185">Reference proteome</keyword>
<evidence type="ECO:0000256" key="1">
    <source>
        <dbReference type="SAM" id="MobiDB-lite"/>
    </source>
</evidence>
<protein>
    <recommendedName>
        <fullName evidence="4">Class I SAM-dependent methyltransferase</fullName>
    </recommendedName>
</protein>
<dbReference type="EMBL" id="BPRA01000010">
    <property type="protein sequence ID" value="GJE55983.1"/>
    <property type="molecule type" value="Genomic_DNA"/>
</dbReference>